<accession>A0ACC0A7Z9</accession>
<dbReference type="Proteomes" id="UP001060085">
    <property type="component" value="Linkage Group LG06"/>
</dbReference>
<protein>
    <submittedName>
        <fullName evidence="1">Uncharacterized protein</fullName>
    </submittedName>
</protein>
<evidence type="ECO:0000313" key="1">
    <source>
        <dbReference type="EMBL" id="KAI5657010.1"/>
    </source>
</evidence>
<evidence type="ECO:0000313" key="2">
    <source>
        <dbReference type="Proteomes" id="UP001060085"/>
    </source>
</evidence>
<organism evidence="1 2">
    <name type="scientific">Catharanthus roseus</name>
    <name type="common">Madagascar periwinkle</name>
    <name type="synonym">Vinca rosea</name>
    <dbReference type="NCBI Taxonomy" id="4058"/>
    <lineage>
        <taxon>Eukaryota</taxon>
        <taxon>Viridiplantae</taxon>
        <taxon>Streptophyta</taxon>
        <taxon>Embryophyta</taxon>
        <taxon>Tracheophyta</taxon>
        <taxon>Spermatophyta</taxon>
        <taxon>Magnoliopsida</taxon>
        <taxon>eudicotyledons</taxon>
        <taxon>Gunneridae</taxon>
        <taxon>Pentapetalae</taxon>
        <taxon>asterids</taxon>
        <taxon>lamiids</taxon>
        <taxon>Gentianales</taxon>
        <taxon>Apocynaceae</taxon>
        <taxon>Rauvolfioideae</taxon>
        <taxon>Vinceae</taxon>
        <taxon>Catharanthinae</taxon>
        <taxon>Catharanthus</taxon>
    </lineage>
</organism>
<name>A0ACC0A7Z9_CATRO</name>
<gene>
    <name evidence="1" type="ORF">M9H77_25803</name>
</gene>
<comment type="caution">
    <text evidence="1">The sequence shown here is derived from an EMBL/GenBank/DDBJ whole genome shotgun (WGS) entry which is preliminary data.</text>
</comment>
<sequence length="128" mass="14744">MVGNLAKKLNKYSKKHCTSLFWRMKAALKKAVENGGGKHQFRFHYDPSSYALNFDDGIGQLEEKPSLIYRPNNGVESYYNNNCTWIYVIWVESLNPEISSFKLLIDIKKAESIIKAIIGKDFIKHKIS</sequence>
<keyword evidence="2" id="KW-1185">Reference proteome</keyword>
<proteinExistence type="predicted"/>
<dbReference type="EMBL" id="CM044706">
    <property type="protein sequence ID" value="KAI5657010.1"/>
    <property type="molecule type" value="Genomic_DNA"/>
</dbReference>
<reference evidence="2" key="1">
    <citation type="journal article" date="2023" name="Nat. Plants">
        <title>Single-cell RNA sequencing provides a high-resolution roadmap for understanding the multicellular compartmentation of specialized metabolism.</title>
        <authorList>
            <person name="Sun S."/>
            <person name="Shen X."/>
            <person name="Li Y."/>
            <person name="Li Y."/>
            <person name="Wang S."/>
            <person name="Li R."/>
            <person name="Zhang H."/>
            <person name="Shen G."/>
            <person name="Guo B."/>
            <person name="Wei J."/>
            <person name="Xu J."/>
            <person name="St-Pierre B."/>
            <person name="Chen S."/>
            <person name="Sun C."/>
        </authorList>
    </citation>
    <scope>NUCLEOTIDE SEQUENCE [LARGE SCALE GENOMIC DNA]</scope>
</reference>